<dbReference type="PANTHER" id="PTHR32282:SF24">
    <property type="entry name" value="GLYCOSYL TRANSFERASE FAMILY 51 DOMAIN-CONTAINING PROTEIN"/>
    <property type="match status" value="1"/>
</dbReference>
<comment type="catalytic activity">
    <reaction evidence="8">
        <text>[GlcNAc-(1-&gt;4)-Mur2Ac(oyl-L-Ala-gamma-D-Glu-L-Lys-D-Ala-D-Ala)](n)-di-trans,octa-cis-undecaprenyl diphosphate + beta-D-GlcNAc-(1-&gt;4)-Mur2Ac(oyl-L-Ala-gamma-D-Glu-L-Lys-D-Ala-D-Ala)-di-trans,octa-cis-undecaprenyl diphosphate = [GlcNAc-(1-&gt;4)-Mur2Ac(oyl-L-Ala-gamma-D-Glu-L-Lys-D-Ala-D-Ala)](n+1)-di-trans,octa-cis-undecaprenyl diphosphate + di-trans,octa-cis-undecaprenyl diphosphate + H(+)</text>
        <dbReference type="Rhea" id="RHEA:23708"/>
        <dbReference type="Rhea" id="RHEA-COMP:9602"/>
        <dbReference type="Rhea" id="RHEA-COMP:9603"/>
        <dbReference type="ChEBI" id="CHEBI:15378"/>
        <dbReference type="ChEBI" id="CHEBI:58405"/>
        <dbReference type="ChEBI" id="CHEBI:60033"/>
        <dbReference type="ChEBI" id="CHEBI:78435"/>
        <dbReference type="EC" id="2.4.99.28"/>
    </reaction>
</comment>
<dbReference type="InterPro" id="IPR050396">
    <property type="entry name" value="Glycosyltr_51/Transpeptidase"/>
</dbReference>
<dbReference type="Gene3D" id="3.40.710.10">
    <property type="entry name" value="DD-peptidase/beta-lactamase superfamily"/>
    <property type="match status" value="1"/>
</dbReference>
<dbReference type="PANTHER" id="PTHR32282">
    <property type="entry name" value="BINDING PROTEIN TRANSPEPTIDASE, PUTATIVE-RELATED"/>
    <property type="match status" value="1"/>
</dbReference>
<dbReference type="AlphaFoldDB" id="A0A1H5MPT6"/>
<reference evidence="12 13" key="1">
    <citation type="submission" date="2016-10" db="EMBL/GenBank/DDBJ databases">
        <authorList>
            <person name="de Groot N.N."/>
        </authorList>
    </citation>
    <scope>NUCLEOTIDE SEQUENCE [LARGE SCALE GENOMIC DNA]</scope>
    <source>
        <strain evidence="12 13">BS3662</strain>
    </source>
</reference>
<evidence type="ECO:0000256" key="3">
    <source>
        <dbReference type="ARBA" id="ARBA00022670"/>
    </source>
</evidence>
<keyword evidence="3" id="KW-0378">Hydrolase</keyword>
<organism evidence="12 13">
    <name type="scientific">Pseudomonas migulae</name>
    <dbReference type="NCBI Taxonomy" id="78543"/>
    <lineage>
        <taxon>Bacteria</taxon>
        <taxon>Pseudomonadati</taxon>
        <taxon>Pseudomonadota</taxon>
        <taxon>Gammaproteobacteria</taxon>
        <taxon>Pseudomonadales</taxon>
        <taxon>Pseudomonadaceae</taxon>
        <taxon>Pseudomonas</taxon>
    </lineage>
</organism>
<evidence type="ECO:0000256" key="1">
    <source>
        <dbReference type="ARBA" id="ARBA00004752"/>
    </source>
</evidence>
<evidence type="ECO:0000256" key="10">
    <source>
        <dbReference type="SAM" id="Phobius"/>
    </source>
</evidence>
<feature type="transmembrane region" description="Helical" evidence="10">
    <location>
        <begin position="37"/>
        <end position="56"/>
    </location>
</feature>
<dbReference type="Proteomes" id="UP000198985">
    <property type="component" value="Unassembled WGS sequence"/>
</dbReference>
<evidence type="ECO:0000256" key="2">
    <source>
        <dbReference type="ARBA" id="ARBA00022645"/>
    </source>
</evidence>
<dbReference type="GO" id="GO:0008955">
    <property type="term" value="F:peptidoglycan glycosyltransferase activity"/>
    <property type="evidence" value="ECO:0007669"/>
    <property type="project" value="UniProtKB-EC"/>
</dbReference>
<dbReference type="GO" id="GO:0006508">
    <property type="term" value="P:proteolysis"/>
    <property type="evidence" value="ECO:0007669"/>
    <property type="project" value="UniProtKB-KW"/>
</dbReference>
<dbReference type="RefSeq" id="WP_084323034.1">
    <property type="nucleotide sequence ID" value="NZ_FNTY01000002.1"/>
</dbReference>
<keyword evidence="10" id="KW-1133">Transmembrane helix</keyword>
<dbReference type="GO" id="GO:0004180">
    <property type="term" value="F:carboxypeptidase activity"/>
    <property type="evidence" value="ECO:0007669"/>
    <property type="project" value="UniProtKB-KW"/>
</dbReference>
<evidence type="ECO:0000256" key="8">
    <source>
        <dbReference type="ARBA" id="ARBA00049902"/>
    </source>
</evidence>
<protein>
    <recommendedName>
        <fullName evidence="7">peptidoglycan glycosyltransferase</fullName>
        <ecNumber evidence="7">2.4.99.28</ecNumber>
    </recommendedName>
</protein>
<feature type="domain" description="Glycosyl transferase family 51" evidence="11">
    <location>
        <begin position="161"/>
        <end position="355"/>
    </location>
</feature>
<keyword evidence="5" id="KW-0808">Transferase</keyword>
<evidence type="ECO:0000313" key="12">
    <source>
        <dbReference type="EMBL" id="SEE91379.1"/>
    </source>
</evidence>
<name>A0A1H5MPT6_9PSED</name>
<accession>A0A1H5MPT6</accession>
<evidence type="ECO:0000256" key="9">
    <source>
        <dbReference type="SAM" id="MobiDB-lite"/>
    </source>
</evidence>
<dbReference type="Pfam" id="PF00912">
    <property type="entry name" value="Transgly"/>
    <property type="match status" value="1"/>
</dbReference>
<evidence type="ECO:0000256" key="7">
    <source>
        <dbReference type="ARBA" id="ARBA00044770"/>
    </source>
</evidence>
<dbReference type="InterPro" id="IPR023346">
    <property type="entry name" value="Lysozyme-like_dom_sf"/>
</dbReference>
<dbReference type="SUPFAM" id="SSF56601">
    <property type="entry name" value="beta-lactamase/transpeptidase-like"/>
    <property type="match status" value="1"/>
</dbReference>
<dbReference type="InterPro" id="IPR012338">
    <property type="entry name" value="Beta-lactam/transpept-like"/>
</dbReference>
<keyword evidence="3" id="KW-0645">Protease</keyword>
<feature type="region of interest" description="Disordered" evidence="9">
    <location>
        <begin position="1"/>
        <end position="32"/>
    </location>
</feature>
<proteinExistence type="predicted"/>
<keyword evidence="10" id="KW-0812">Transmembrane</keyword>
<gene>
    <name evidence="12" type="ORF">SAMN04490194_4983</name>
</gene>
<dbReference type="Gene3D" id="1.10.3810.10">
    <property type="entry name" value="Biosynthetic peptidoglycan transglycosylase-like"/>
    <property type="match status" value="1"/>
</dbReference>
<evidence type="ECO:0000313" key="13">
    <source>
        <dbReference type="Proteomes" id="UP000198985"/>
    </source>
</evidence>
<keyword evidence="6" id="KW-0511">Multifunctional enzyme</keyword>
<comment type="pathway">
    <text evidence="1">Cell wall biogenesis; peptidoglycan biosynthesis.</text>
</comment>
<evidence type="ECO:0000259" key="11">
    <source>
        <dbReference type="Pfam" id="PF00912"/>
    </source>
</evidence>
<evidence type="ECO:0000256" key="5">
    <source>
        <dbReference type="ARBA" id="ARBA00022679"/>
    </source>
</evidence>
<dbReference type="GO" id="GO:0030288">
    <property type="term" value="C:outer membrane-bounded periplasmic space"/>
    <property type="evidence" value="ECO:0007669"/>
    <property type="project" value="TreeGrafter"/>
</dbReference>
<keyword evidence="2 12" id="KW-0121">Carboxypeptidase</keyword>
<evidence type="ECO:0000256" key="4">
    <source>
        <dbReference type="ARBA" id="ARBA00022676"/>
    </source>
</evidence>
<dbReference type="GO" id="GO:0009252">
    <property type="term" value="P:peptidoglycan biosynthetic process"/>
    <property type="evidence" value="ECO:0007669"/>
    <property type="project" value="TreeGrafter"/>
</dbReference>
<dbReference type="SUPFAM" id="SSF53955">
    <property type="entry name" value="Lysozyme-like"/>
    <property type="match status" value="1"/>
</dbReference>
<keyword evidence="4" id="KW-0328">Glycosyltransferase</keyword>
<dbReference type="EMBL" id="FNTY01000002">
    <property type="protein sequence ID" value="SEE91379.1"/>
    <property type="molecule type" value="Genomic_DNA"/>
</dbReference>
<keyword evidence="10" id="KW-0472">Membrane</keyword>
<dbReference type="InterPro" id="IPR001264">
    <property type="entry name" value="Glyco_trans_51"/>
</dbReference>
<dbReference type="InterPro" id="IPR036950">
    <property type="entry name" value="PBP_transglycosylase"/>
</dbReference>
<feature type="compositionally biased region" description="Basic and acidic residues" evidence="9">
    <location>
        <begin position="17"/>
        <end position="28"/>
    </location>
</feature>
<dbReference type="EC" id="2.4.99.28" evidence="7"/>
<sequence>MGALWQTDSSKTVVPTERVDEAPLPEKPRRSRTKHGWGAFWLLLLIIAIVVGLAAAKEMRTSKLQSREVSKFAATLKYDLQPGPSDAIRYPGAGPFDLRLGYSSLGEFLPRLLKRDYVISAQTRFSQALMDYSDKGFFVPYPEKIQAGLLITDCRAAPLYQYKYPQQLYSSFDAIPPVVVNSLLFIENRFLLDPRQPRANPAVDWPRFGMAAWSQVAKLLHMPGQSAGGSTLATQLEKYRHSPDGLTVSGAEKIRQMISATVRAYQAGPETLEVRKNVVRDYLNSVPLSAVPGHGEVHGMAEGLRVWYGADFTKANERLASTDTDPKSMAEKGLALREMLSLMIAQRRPSHYLTKGRDELADLTDSHIRLLAQNNVIDAPFAAAALASKVTYRDWQTQPTIQPIETNKGISVARSRLGGLLNRPLYDLDRLDLSATTTLQGDLQTQATEYLKHLADPVFATQIGLMGERLLTPTSTTQVRYSFTLFELTPDGSRVRVQTDSTDQPFDINEGSKLELGSTAKMRVLTTYLQIIAELHEKYAEMTVPELKKVDVPDQDRLSRWAVDYLIENKDRNLPAMLGAALDRKYSASPGEAFFTGGGLHTFVNFRKEDNGRIPTLRDALRESINLPFIRLMRDLVRYTTYSGPNNSAALLGDDRDPRRQEYLAEFADREGTSFLLKFWKKYKNKDTQARLETFLDSMRPTPIRIAAVHRYLLPQASQESFNAFVRAHLTGVKLTEKLTDERLQRLYENYSPGIYDLPDQGFIAKVHPLDLWLMGYLLNNPDAKWSQIVKASQFERQEVYSWLFKSRHKGARDSRIRTMLEIEAFLDIHARWQKVGYPFDHLVPSLATAIGSSGDRPAALGELIGTILNDGVRMPTLRIDTLHFAANTPYETKLINDPDAGKRVMPSEVAAAMREALSQVVDAGTAKRVSGSFITSDGKPLAMGGKTGTGDNRIEAIGSGGRILSSKSINRTATFVFYIGDTHFGTLTAFVPGRTAEAFKFTSALPVQVLKGMAPILTPYLQPGSHTGCLPVEVARR</sequence>
<feature type="compositionally biased region" description="Polar residues" evidence="9">
    <location>
        <begin position="1"/>
        <end position="13"/>
    </location>
</feature>
<evidence type="ECO:0000256" key="6">
    <source>
        <dbReference type="ARBA" id="ARBA00023268"/>
    </source>
</evidence>